<name>A0ABW4RP57_9BACL</name>
<dbReference type="Proteomes" id="UP001597233">
    <property type="component" value="Unassembled WGS sequence"/>
</dbReference>
<accession>A0ABW4RP57</accession>
<dbReference type="GO" id="GO:0008483">
    <property type="term" value="F:transaminase activity"/>
    <property type="evidence" value="ECO:0007669"/>
    <property type="project" value="UniProtKB-KW"/>
</dbReference>
<evidence type="ECO:0000256" key="1">
    <source>
        <dbReference type="ARBA" id="ARBA00001933"/>
    </source>
</evidence>
<dbReference type="Gene3D" id="3.40.640.10">
    <property type="entry name" value="Type I PLP-dependent aspartate aminotransferase-like (Major domain)"/>
    <property type="match status" value="1"/>
</dbReference>
<dbReference type="InterPro" id="IPR015422">
    <property type="entry name" value="PyrdxlP-dep_Trfase_small"/>
</dbReference>
<organism evidence="6 7">
    <name type="scientific">Paenibacillus wenxiniae</name>
    <dbReference type="NCBI Taxonomy" id="1636843"/>
    <lineage>
        <taxon>Bacteria</taxon>
        <taxon>Bacillati</taxon>
        <taxon>Bacillota</taxon>
        <taxon>Bacilli</taxon>
        <taxon>Bacillales</taxon>
        <taxon>Paenibacillaceae</taxon>
        <taxon>Paenibacillus</taxon>
    </lineage>
</organism>
<dbReference type="PANTHER" id="PTHR42790">
    <property type="entry name" value="AMINOTRANSFERASE"/>
    <property type="match status" value="1"/>
</dbReference>
<dbReference type="SUPFAM" id="SSF53383">
    <property type="entry name" value="PLP-dependent transferases"/>
    <property type="match status" value="1"/>
</dbReference>
<evidence type="ECO:0000313" key="6">
    <source>
        <dbReference type="EMBL" id="MFD1887987.1"/>
    </source>
</evidence>
<dbReference type="InterPro" id="IPR050859">
    <property type="entry name" value="Class-I_PLP-dep_aminotransf"/>
</dbReference>
<keyword evidence="4" id="KW-0663">Pyridoxal phosphate</keyword>
<evidence type="ECO:0000259" key="5">
    <source>
        <dbReference type="Pfam" id="PF00155"/>
    </source>
</evidence>
<keyword evidence="7" id="KW-1185">Reference proteome</keyword>
<dbReference type="Gene3D" id="3.90.1150.10">
    <property type="entry name" value="Aspartate Aminotransferase, domain 1"/>
    <property type="match status" value="1"/>
</dbReference>
<dbReference type="RefSeq" id="WP_347323740.1">
    <property type="nucleotide sequence ID" value="NZ_JBCGUH010000002.1"/>
</dbReference>
<dbReference type="InterPro" id="IPR015424">
    <property type="entry name" value="PyrdxlP-dep_Trfase"/>
</dbReference>
<dbReference type="EMBL" id="JBHUEH010000032">
    <property type="protein sequence ID" value="MFD1887987.1"/>
    <property type="molecule type" value="Genomic_DNA"/>
</dbReference>
<dbReference type="PANTHER" id="PTHR42790:SF19">
    <property type="entry name" value="KYNURENINE_ALPHA-AMINOADIPATE AMINOTRANSFERASE, MITOCHONDRIAL"/>
    <property type="match status" value="1"/>
</dbReference>
<evidence type="ECO:0000313" key="7">
    <source>
        <dbReference type="Proteomes" id="UP001597233"/>
    </source>
</evidence>
<evidence type="ECO:0000256" key="4">
    <source>
        <dbReference type="ARBA" id="ARBA00022898"/>
    </source>
</evidence>
<evidence type="ECO:0000256" key="2">
    <source>
        <dbReference type="ARBA" id="ARBA00022576"/>
    </source>
</evidence>
<dbReference type="InterPro" id="IPR015421">
    <property type="entry name" value="PyrdxlP-dep_Trfase_major"/>
</dbReference>
<dbReference type="InterPro" id="IPR004839">
    <property type="entry name" value="Aminotransferase_I/II_large"/>
</dbReference>
<evidence type="ECO:0000256" key="3">
    <source>
        <dbReference type="ARBA" id="ARBA00022679"/>
    </source>
</evidence>
<dbReference type="Pfam" id="PF00155">
    <property type="entry name" value="Aminotran_1_2"/>
    <property type="match status" value="1"/>
</dbReference>
<dbReference type="CDD" id="cd00609">
    <property type="entry name" value="AAT_like"/>
    <property type="match status" value="1"/>
</dbReference>
<keyword evidence="2 6" id="KW-0032">Aminotransferase</keyword>
<gene>
    <name evidence="6" type="ORF">ACFSC9_21120</name>
</gene>
<feature type="domain" description="Aminotransferase class I/classII large" evidence="5">
    <location>
        <begin position="56"/>
        <end position="391"/>
    </location>
</feature>
<reference evidence="7" key="1">
    <citation type="journal article" date="2019" name="Int. J. Syst. Evol. Microbiol.">
        <title>The Global Catalogue of Microorganisms (GCM) 10K type strain sequencing project: providing services to taxonomists for standard genome sequencing and annotation.</title>
        <authorList>
            <consortium name="The Broad Institute Genomics Platform"/>
            <consortium name="The Broad Institute Genome Sequencing Center for Infectious Disease"/>
            <person name="Wu L."/>
            <person name="Ma J."/>
        </authorList>
    </citation>
    <scope>NUCLEOTIDE SEQUENCE [LARGE SCALE GENOMIC DNA]</scope>
    <source>
        <strain evidence="7">CCUG 54950</strain>
    </source>
</reference>
<sequence length="417" mass="46597">MNKSTHSPDLTLLSRYIPRTPSIGSTTVTHEDHVHLSFGFAAPSLFPLVELEHASGAAIRSHGQEALQYAGAPGPAYIVNWIKERAHRNGIDATPNHILVTYGATQGLALAAQLLLEPGDEVWTEAPTFFSALQAFRLSGAHIRSFPLEADGLNVELLEQALQQARTAGRPMPKLLYTMPTYHNPGGVTLSVAKRHRLVELAREYHFYVLEDDAYGELNFTGELWPTLYSLAPERTIYLNTFSKIIAPGLRLGWMIAHPQLIDRLRILMLGGSTGVFTQEIVATLLQHIDIDRHLEQLRTHYREQRDVMAAAIDRHFGDAVYYVLPAGGFFLWLNFREAIDTTSLQQRALDYGVSIVDGRSFYPERDVHHQLRLCFSYCSAEQIEQGIARLAAAYRDDRAAELGEVALTALEYHNGA</sequence>
<proteinExistence type="predicted"/>
<comment type="cofactor">
    <cofactor evidence="1">
        <name>pyridoxal 5'-phosphate</name>
        <dbReference type="ChEBI" id="CHEBI:597326"/>
    </cofactor>
</comment>
<comment type="caution">
    <text evidence="6">The sequence shown here is derived from an EMBL/GenBank/DDBJ whole genome shotgun (WGS) entry which is preliminary data.</text>
</comment>
<keyword evidence="3" id="KW-0808">Transferase</keyword>
<protein>
    <submittedName>
        <fullName evidence="6">PLP-dependent aminotransferase family protein</fullName>
    </submittedName>
</protein>